<feature type="region of interest" description="Disordered" evidence="1">
    <location>
        <begin position="190"/>
        <end position="210"/>
    </location>
</feature>
<reference evidence="2" key="1">
    <citation type="journal article" date="2022" name="bioRxiv">
        <title>Sequencing and chromosome-scale assembly of the giantPleurodeles waltlgenome.</title>
        <authorList>
            <person name="Brown T."/>
            <person name="Elewa A."/>
            <person name="Iarovenko S."/>
            <person name="Subramanian E."/>
            <person name="Araus A.J."/>
            <person name="Petzold A."/>
            <person name="Susuki M."/>
            <person name="Suzuki K.-i.T."/>
            <person name="Hayashi T."/>
            <person name="Toyoda A."/>
            <person name="Oliveira C."/>
            <person name="Osipova E."/>
            <person name="Leigh N.D."/>
            <person name="Simon A."/>
            <person name="Yun M.H."/>
        </authorList>
    </citation>
    <scope>NUCLEOTIDE SEQUENCE</scope>
    <source>
        <strain evidence="2">20211129_DDA</strain>
        <tissue evidence="2">Liver</tissue>
    </source>
</reference>
<keyword evidence="3" id="KW-1185">Reference proteome</keyword>
<evidence type="ECO:0000313" key="3">
    <source>
        <dbReference type="Proteomes" id="UP001066276"/>
    </source>
</evidence>
<accession>A0AAV7VAN5</accession>
<comment type="caution">
    <text evidence="2">The sequence shown here is derived from an EMBL/GenBank/DDBJ whole genome shotgun (WGS) entry which is preliminary data.</text>
</comment>
<protein>
    <submittedName>
        <fullName evidence="2">Uncharacterized protein</fullName>
    </submittedName>
</protein>
<evidence type="ECO:0000313" key="2">
    <source>
        <dbReference type="EMBL" id="KAJ1197471.1"/>
    </source>
</evidence>
<name>A0AAV7VAN5_PLEWA</name>
<dbReference type="EMBL" id="JANPWB010000003">
    <property type="protein sequence ID" value="KAJ1197471.1"/>
    <property type="molecule type" value="Genomic_DNA"/>
</dbReference>
<sequence>MSPGQPGKFAQACFVGRASGDKERWKHGAAQGGEAAVQRVVRGSGAGTIGFLWGGIAIARQWWTLEQAHSGARYGELGVQCDTLLGSYGALHGILGWGITPYTECLGIGATQVERQEGGSGPRVKSYEWGGRDDIAVAARDRHCRARRSLLCTPEAHIELSPMGGKTMRWRTPVVWAYEAGEAQELLAQKRDGEVPGRSPDPARPGMVIPRLMHGASPKEMTGEPGEERCAPALVQRRPGGVVRGH</sequence>
<gene>
    <name evidence="2" type="ORF">NDU88_001329</name>
</gene>
<proteinExistence type="predicted"/>
<dbReference type="Proteomes" id="UP001066276">
    <property type="component" value="Chromosome 2_1"/>
</dbReference>
<dbReference type="AlphaFoldDB" id="A0AAV7VAN5"/>
<evidence type="ECO:0000256" key="1">
    <source>
        <dbReference type="SAM" id="MobiDB-lite"/>
    </source>
</evidence>
<organism evidence="2 3">
    <name type="scientific">Pleurodeles waltl</name>
    <name type="common">Iberian ribbed newt</name>
    <dbReference type="NCBI Taxonomy" id="8319"/>
    <lineage>
        <taxon>Eukaryota</taxon>
        <taxon>Metazoa</taxon>
        <taxon>Chordata</taxon>
        <taxon>Craniata</taxon>
        <taxon>Vertebrata</taxon>
        <taxon>Euteleostomi</taxon>
        <taxon>Amphibia</taxon>
        <taxon>Batrachia</taxon>
        <taxon>Caudata</taxon>
        <taxon>Salamandroidea</taxon>
        <taxon>Salamandridae</taxon>
        <taxon>Pleurodelinae</taxon>
        <taxon>Pleurodeles</taxon>
    </lineage>
</organism>